<dbReference type="AlphaFoldDB" id="A0A6P3FBH5"/>
<evidence type="ECO:0000256" key="1">
    <source>
        <dbReference type="ARBA" id="ARBA00004123"/>
    </source>
</evidence>
<dbReference type="RefSeq" id="XP_004643239.1">
    <property type="nucleotide sequence ID" value="XM_004643182.1"/>
</dbReference>
<evidence type="ECO:0000256" key="3">
    <source>
        <dbReference type="ARBA" id="ARBA00023163"/>
    </source>
</evidence>
<feature type="region of interest" description="Disordered" evidence="6">
    <location>
        <begin position="264"/>
        <end position="296"/>
    </location>
</feature>
<dbReference type="PANTHER" id="PTHR15950">
    <property type="entry name" value="TRANSCRIPTION COFACTOR VESTIGIAL-LIKE PROTEIN"/>
    <property type="match status" value="1"/>
</dbReference>
<dbReference type="InterPro" id="IPR011520">
    <property type="entry name" value="Vg_fam"/>
</dbReference>
<dbReference type="Pfam" id="PF07545">
    <property type="entry name" value="Vg_Tdu"/>
    <property type="match status" value="1"/>
</dbReference>
<keyword evidence="2" id="KW-0805">Transcription regulation</keyword>
<keyword evidence="4" id="KW-0539">Nucleus</keyword>
<feature type="compositionally biased region" description="Low complexity" evidence="6">
    <location>
        <begin position="276"/>
        <end position="285"/>
    </location>
</feature>
<proteinExistence type="inferred from homology"/>
<reference evidence="8" key="1">
    <citation type="submission" date="2025-08" db="UniProtKB">
        <authorList>
            <consortium name="RefSeq"/>
        </authorList>
    </citation>
    <scope>IDENTIFICATION</scope>
</reference>
<feature type="region of interest" description="Disordered" evidence="6">
    <location>
        <begin position="1"/>
        <end position="20"/>
    </location>
</feature>
<dbReference type="Proteomes" id="UP000515203">
    <property type="component" value="Unplaced"/>
</dbReference>
<feature type="compositionally biased region" description="Basic and acidic residues" evidence="6">
    <location>
        <begin position="286"/>
        <end position="296"/>
    </location>
</feature>
<protein>
    <submittedName>
        <fullName evidence="8">Transcription cofactor vestigial-like protein 1</fullName>
    </submittedName>
</protein>
<dbReference type="GO" id="GO:0005634">
    <property type="term" value="C:nucleus"/>
    <property type="evidence" value="ECO:0007669"/>
    <property type="project" value="UniProtKB-SubCell"/>
</dbReference>
<feature type="compositionally biased region" description="Basic and acidic residues" evidence="6">
    <location>
        <begin position="69"/>
        <end position="81"/>
    </location>
</feature>
<evidence type="ECO:0000313" key="8">
    <source>
        <dbReference type="RefSeq" id="XP_004643239.1"/>
    </source>
</evidence>
<dbReference type="GO" id="GO:0006355">
    <property type="term" value="P:regulation of DNA-templated transcription"/>
    <property type="evidence" value="ECO:0007669"/>
    <property type="project" value="InterPro"/>
</dbReference>
<comment type="similarity">
    <text evidence="5">Belongs to the vestigial family.</text>
</comment>
<dbReference type="OrthoDB" id="10069705at2759"/>
<comment type="subcellular location">
    <subcellularLocation>
        <location evidence="1">Nucleus</location>
    </subcellularLocation>
</comment>
<dbReference type="FunCoup" id="A0A6P3FBH5">
    <property type="interactions" value="794"/>
</dbReference>
<dbReference type="CTD" id="51442"/>
<evidence type="ECO:0000256" key="5">
    <source>
        <dbReference type="ARBA" id="ARBA00025784"/>
    </source>
</evidence>
<keyword evidence="7" id="KW-1185">Reference proteome</keyword>
<evidence type="ECO:0000313" key="7">
    <source>
        <dbReference type="Proteomes" id="UP000515203"/>
    </source>
</evidence>
<dbReference type="GeneID" id="101561079"/>
<sequence>MEGMKKTDAQRPASRQKPIKTEWSSRSVVFTYFQGDISSEVDEHFSRALRNVKRPKELSPSSQSHKVILKNDGDMAPDHWRVSSPWTRPQPETPLATPATTSRLSVCDPIPVEHYPLALPEPPSAQPRELWHFPPLASPSSPEPGCAQVFPGGHLIPGSHPPRKCEPFLGFFQQERCLTCPQESAMSEEYNHVQIPGSAGLFFNMPPSSVNYKKLYVSPSHGSVSPSLPNETLNYWGHPSGYLPHFQSSWRSKATVGTRYVSETSTKIAPDQMATSPAHPSSHAHPSPDSDKEPCI</sequence>
<organism evidence="7 8">
    <name type="scientific">Octodon degus</name>
    <name type="common">Degu</name>
    <name type="synonym">Sciurus degus</name>
    <dbReference type="NCBI Taxonomy" id="10160"/>
    <lineage>
        <taxon>Eukaryota</taxon>
        <taxon>Metazoa</taxon>
        <taxon>Chordata</taxon>
        <taxon>Craniata</taxon>
        <taxon>Vertebrata</taxon>
        <taxon>Euteleostomi</taxon>
        <taxon>Mammalia</taxon>
        <taxon>Eutheria</taxon>
        <taxon>Euarchontoglires</taxon>
        <taxon>Glires</taxon>
        <taxon>Rodentia</taxon>
        <taxon>Hystricomorpha</taxon>
        <taxon>Octodontidae</taxon>
        <taxon>Octodon</taxon>
    </lineage>
</organism>
<evidence type="ECO:0000256" key="6">
    <source>
        <dbReference type="SAM" id="MobiDB-lite"/>
    </source>
</evidence>
<evidence type="ECO:0000256" key="2">
    <source>
        <dbReference type="ARBA" id="ARBA00023015"/>
    </source>
</evidence>
<gene>
    <name evidence="8" type="primary">Vgll1</name>
</gene>
<accession>A0A6P3FBH5</accession>
<keyword evidence="3" id="KW-0804">Transcription</keyword>
<evidence type="ECO:0000256" key="4">
    <source>
        <dbReference type="ARBA" id="ARBA00023242"/>
    </source>
</evidence>
<dbReference type="InParanoid" id="A0A6P3FBH5"/>
<dbReference type="PANTHER" id="PTHR15950:SF20">
    <property type="entry name" value="TRANSCRIPTION COFACTOR VESTIGIAL-LIKE PROTEIN 1"/>
    <property type="match status" value="1"/>
</dbReference>
<feature type="region of interest" description="Disordered" evidence="6">
    <location>
        <begin position="54"/>
        <end position="100"/>
    </location>
</feature>
<name>A0A6P3FBH5_OCTDE</name>